<dbReference type="Proteomes" id="UP001596201">
    <property type="component" value="Unassembled WGS sequence"/>
</dbReference>
<name>A0ABD5RCF6_9EURY</name>
<evidence type="ECO:0000313" key="2">
    <source>
        <dbReference type="Proteomes" id="UP001596201"/>
    </source>
</evidence>
<accession>A0ABD5RCF6</accession>
<reference evidence="1 2" key="1">
    <citation type="journal article" date="2019" name="Int. J. Syst. Evol. Microbiol.">
        <title>The Global Catalogue of Microorganisms (GCM) 10K type strain sequencing project: providing services to taxonomists for standard genome sequencing and annotation.</title>
        <authorList>
            <consortium name="The Broad Institute Genomics Platform"/>
            <consortium name="The Broad Institute Genome Sequencing Center for Infectious Disease"/>
            <person name="Wu L."/>
            <person name="Ma J."/>
        </authorList>
    </citation>
    <scope>NUCLEOTIDE SEQUENCE [LARGE SCALE GENOMIC DNA]</scope>
    <source>
        <strain evidence="1 2">CGMCC 1.12237</strain>
    </source>
</reference>
<gene>
    <name evidence="1" type="ORF">ACFPJ5_11995</name>
</gene>
<dbReference type="EMBL" id="JBHSKX010000002">
    <property type="protein sequence ID" value="MFC5367658.1"/>
    <property type="molecule type" value="Genomic_DNA"/>
</dbReference>
<protein>
    <submittedName>
        <fullName evidence="1">Uncharacterized protein</fullName>
    </submittedName>
</protein>
<dbReference type="AlphaFoldDB" id="A0ABD5RCF6"/>
<proteinExistence type="predicted"/>
<evidence type="ECO:0000313" key="1">
    <source>
        <dbReference type="EMBL" id="MFC5367658.1"/>
    </source>
</evidence>
<sequence length="68" mass="7634">MPTATHHSFWTRRRRLAVVGGLLLALAVAVTPIQWYAGYRAVRRVRSNASVRPPVRRRGVEADDPARA</sequence>
<organism evidence="1 2">
    <name type="scientific">Salinirubrum litoreum</name>
    <dbReference type="NCBI Taxonomy" id="1126234"/>
    <lineage>
        <taxon>Archaea</taxon>
        <taxon>Methanobacteriati</taxon>
        <taxon>Methanobacteriota</taxon>
        <taxon>Stenosarchaea group</taxon>
        <taxon>Halobacteria</taxon>
        <taxon>Halobacteriales</taxon>
        <taxon>Haloferacaceae</taxon>
        <taxon>Salinirubrum</taxon>
    </lineage>
</organism>
<keyword evidence="2" id="KW-1185">Reference proteome</keyword>
<comment type="caution">
    <text evidence="1">The sequence shown here is derived from an EMBL/GenBank/DDBJ whole genome shotgun (WGS) entry which is preliminary data.</text>
</comment>
<dbReference type="RefSeq" id="WP_227229903.1">
    <property type="nucleotide sequence ID" value="NZ_JAJCVJ010000002.1"/>
</dbReference>